<proteinExistence type="predicted"/>
<evidence type="ECO:0000313" key="3">
    <source>
        <dbReference type="EMBL" id="KAF7341903.1"/>
    </source>
</evidence>
<dbReference type="OrthoDB" id="5979581at2759"/>
<comment type="caution">
    <text evidence="3">The sequence shown here is derived from an EMBL/GenBank/DDBJ whole genome shotgun (WGS) entry which is preliminary data.</text>
</comment>
<protein>
    <submittedName>
        <fullName evidence="3">Protein kinase domain-containing protein</fullName>
    </submittedName>
</protein>
<dbReference type="Gene3D" id="1.10.510.10">
    <property type="entry name" value="Transferase(Phosphotransferase) domain 1"/>
    <property type="match status" value="1"/>
</dbReference>
<feature type="domain" description="Protein kinase" evidence="2">
    <location>
        <begin position="101"/>
        <end position="422"/>
    </location>
</feature>
<organism evidence="3 4">
    <name type="scientific">Mycena sanguinolenta</name>
    <dbReference type="NCBI Taxonomy" id="230812"/>
    <lineage>
        <taxon>Eukaryota</taxon>
        <taxon>Fungi</taxon>
        <taxon>Dikarya</taxon>
        <taxon>Basidiomycota</taxon>
        <taxon>Agaricomycotina</taxon>
        <taxon>Agaricomycetes</taxon>
        <taxon>Agaricomycetidae</taxon>
        <taxon>Agaricales</taxon>
        <taxon>Marasmiineae</taxon>
        <taxon>Mycenaceae</taxon>
        <taxon>Mycena</taxon>
    </lineage>
</organism>
<accession>A0A8H6XIM0</accession>
<keyword evidence="4" id="KW-1185">Reference proteome</keyword>
<feature type="region of interest" description="Disordered" evidence="1">
    <location>
        <begin position="331"/>
        <end position="351"/>
    </location>
</feature>
<dbReference type="AlphaFoldDB" id="A0A8H6XIM0"/>
<sequence length="422" mass="48033">MDTPELSAAVVQRIVHHVYLSCVSDLGCKQHFCSPVAPCRLAVDFLGPFLTLKLVASLWNTAVKTYKLDAFFSNVEEGVYYPHSWHINTRVRKAVLLSRYRVFRTIQAEAAHHGVYVAYDFGGPQGCAGASEVVIKAWTFDSEPEIEYHHEIEAYKILQGCPGVPETFGTAEYEPLCDVHALPMQKLGPTLEELTSLLPQRRFDARMVLTVAIQMIERYRDIHVRGLIHSGTKPANICLASRGAGTPGMLYVIDFGFSLPVADNLPLPSAHRIDVVGNRRFMSVLAHHGISKSQRDDLESLGYLLSYLFHGELPWDIPRITRLRSFRGFTNGEEGQKQQQAQQQPQQDQPQVWRLKMATPGSKLFRGMDECFHEFWRDVKSLGYGEIPDYEKMRSRFAMCLEEHEKSCAPRGWWDVWDQFSK</sequence>
<dbReference type="GO" id="GO:0005524">
    <property type="term" value="F:ATP binding"/>
    <property type="evidence" value="ECO:0007669"/>
    <property type="project" value="InterPro"/>
</dbReference>
<feature type="compositionally biased region" description="Low complexity" evidence="1">
    <location>
        <begin position="337"/>
        <end position="351"/>
    </location>
</feature>
<dbReference type="InterPro" id="IPR050235">
    <property type="entry name" value="CK1_Ser-Thr_kinase"/>
</dbReference>
<dbReference type="SUPFAM" id="SSF56112">
    <property type="entry name" value="Protein kinase-like (PK-like)"/>
    <property type="match status" value="1"/>
</dbReference>
<name>A0A8H6XIM0_9AGAR</name>
<dbReference type="PROSITE" id="PS50011">
    <property type="entry name" value="PROTEIN_KINASE_DOM"/>
    <property type="match status" value="1"/>
</dbReference>
<keyword evidence="3" id="KW-0418">Kinase</keyword>
<evidence type="ECO:0000256" key="1">
    <source>
        <dbReference type="SAM" id="MobiDB-lite"/>
    </source>
</evidence>
<dbReference type="PANTHER" id="PTHR11909">
    <property type="entry name" value="CASEIN KINASE-RELATED"/>
    <property type="match status" value="1"/>
</dbReference>
<evidence type="ECO:0000313" key="4">
    <source>
        <dbReference type="Proteomes" id="UP000623467"/>
    </source>
</evidence>
<dbReference type="InterPro" id="IPR011009">
    <property type="entry name" value="Kinase-like_dom_sf"/>
</dbReference>
<evidence type="ECO:0000259" key="2">
    <source>
        <dbReference type="PROSITE" id="PS50011"/>
    </source>
</evidence>
<dbReference type="Proteomes" id="UP000623467">
    <property type="component" value="Unassembled WGS sequence"/>
</dbReference>
<gene>
    <name evidence="3" type="ORF">MSAN_02046000</name>
</gene>
<dbReference type="EMBL" id="JACAZH010000026">
    <property type="protein sequence ID" value="KAF7341903.1"/>
    <property type="molecule type" value="Genomic_DNA"/>
</dbReference>
<reference evidence="3" key="1">
    <citation type="submission" date="2020-05" db="EMBL/GenBank/DDBJ databases">
        <title>Mycena genomes resolve the evolution of fungal bioluminescence.</title>
        <authorList>
            <person name="Tsai I.J."/>
        </authorList>
    </citation>
    <scope>NUCLEOTIDE SEQUENCE</scope>
    <source>
        <strain evidence="3">160909Yilan</strain>
    </source>
</reference>
<dbReference type="InterPro" id="IPR000719">
    <property type="entry name" value="Prot_kinase_dom"/>
</dbReference>
<keyword evidence="3" id="KW-0808">Transferase</keyword>
<dbReference type="GO" id="GO:0004672">
    <property type="term" value="F:protein kinase activity"/>
    <property type="evidence" value="ECO:0007669"/>
    <property type="project" value="InterPro"/>
</dbReference>